<evidence type="ECO:0000256" key="4">
    <source>
        <dbReference type="ARBA" id="ARBA00022989"/>
    </source>
</evidence>
<proteinExistence type="inferred from homology"/>
<feature type="transmembrane region" description="Helical" evidence="7">
    <location>
        <begin position="793"/>
        <end position="812"/>
    </location>
</feature>
<feature type="transmembrane region" description="Helical" evidence="7">
    <location>
        <begin position="277"/>
        <end position="296"/>
    </location>
</feature>
<evidence type="ECO:0000313" key="9">
    <source>
        <dbReference type="Proteomes" id="UP000094527"/>
    </source>
</evidence>
<feature type="transmembrane region" description="Helical" evidence="7">
    <location>
        <begin position="255"/>
        <end position="271"/>
    </location>
</feature>
<feature type="region of interest" description="Disordered" evidence="6">
    <location>
        <begin position="325"/>
        <end position="392"/>
    </location>
</feature>
<evidence type="ECO:0000256" key="2">
    <source>
        <dbReference type="ARBA" id="ARBA00009773"/>
    </source>
</evidence>
<feature type="compositionally biased region" description="Polar residues" evidence="6">
    <location>
        <begin position="325"/>
        <end position="388"/>
    </location>
</feature>
<feature type="transmembrane region" description="Helical" evidence="7">
    <location>
        <begin position="759"/>
        <end position="781"/>
    </location>
</feature>
<feature type="transmembrane region" description="Helical" evidence="7">
    <location>
        <begin position="147"/>
        <end position="165"/>
    </location>
</feature>
<feature type="transmembrane region" description="Helical" evidence="7">
    <location>
        <begin position="735"/>
        <end position="753"/>
    </location>
</feature>
<name>A0A1D2MLR6_ORCCI</name>
<keyword evidence="4 7" id="KW-1133">Transmembrane helix</keyword>
<dbReference type="Proteomes" id="UP000094527">
    <property type="component" value="Unassembled WGS sequence"/>
</dbReference>
<accession>A0A1D2MLR6</accession>
<comment type="caution">
    <text evidence="8">The sequence shown here is derived from an EMBL/GenBank/DDBJ whole genome shotgun (WGS) entry which is preliminary data.</text>
</comment>
<dbReference type="AlphaFoldDB" id="A0A1D2MLR6"/>
<feature type="transmembrane region" description="Helical" evidence="7">
    <location>
        <begin position="832"/>
        <end position="854"/>
    </location>
</feature>
<evidence type="ECO:0000256" key="6">
    <source>
        <dbReference type="SAM" id="MobiDB-lite"/>
    </source>
</evidence>
<feature type="region of interest" description="Disordered" evidence="6">
    <location>
        <begin position="226"/>
        <end position="248"/>
    </location>
</feature>
<dbReference type="PANTHER" id="PTHR21716:SF4">
    <property type="entry name" value="TRANSMEMBRANE PROTEIN 245"/>
    <property type="match status" value="1"/>
</dbReference>
<protein>
    <submittedName>
        <fullName evidence="8">Transmembrane protein</fullName>
    </submittedName>
</protein>
<reference evidence="8 9" key="1">
    <citation type="journal article" date="2016" name="Genome Biol. Evol.">
        <title>Gene Family Evolution Reflects Adaptation to Soil Environmental Stressors in the Genome of the Collembolan Orchesella cincta.</title>
        <authorList>
            <person name="Faddeeva-Vakhrusheva A."/>
            <person name="Derks M.F."/>
            <person name="Anvar S.Y."/>
            <person name="Agamennone V."/>
            <person name="Suring W."/>
            <person name="Smit S."/>
            <person name="van Straalen N.M."/>
            <person name="Roelofs D."/>
        </authorList>
    </citation>
    <scope>NUCLEOTIDE SEQUENCE [LARGE SCALE GENOMIC DNA]</scope>
    <source>
        <tissue evidence="8">Mixed pool</tissue>
    </source>
</reference>
<evidence type="ECO:0000256" key="5">
    <source>
        <dbReference type="ARBA" id="ARBA00023136"/>
    </source>
</evidence>
<dbReference type="GO" id="GO:0016020">
    <property type="term" value="C:membrane"/>
    <property type="evidence" value="ECO:0007669"/>
    <property type="project" value="UniProtKB-SubCell"/>
</dbReference>
<feature type="transmembrane region" description="Helical" evidence="7">
    <location>
        <begin position="54"/>
        <end position="76"/>
    </location>
</feature>
<dbReference type="OMA" id="MYMFLTP"/>
<evidence type="ECO:0000256" key="1">
    <source>
        <dbReference type="ARBA" id="ARBA00004141"/>
    </source>
</evidence>
<dbReference type="OrthoDB" id="5970161at2759"/>
<feature type="transmembrane region" description="Helical" evidence="7">
    <location>
        <begin position="521"/>
        <end position="543"/>
    </location>
</feature>
<dbReference type="EMBL" id="LJIJ01000907">
    <property type="protein sequence ID" value="ODM93815.1"/>
    <property type="molecule type" value="Genomic_DNA"/>
</dbReference>
<dbReference type="InterPro" id="IPR002549">
    <property type="entry name" value="AI-2E-like"/>
</dbReference>
<evidence type="ECO:0000256" key="3">
    <source>
        <dbReference type="ARBA" id="ARBA00022692"/>
    </source>
</evidence>
<sequence>MENPLGPSATEPGLGLGSIGSRRRATLSLTDLRTPLVENIMSMLPTGHDKAFKYALYNVVAMILAAVCIAALWAAYCILEPFCKPLLWALLVGSVIHPVKDRLVRFAREWLCMVNESPTPLSLQLAFIPFRTVDSVSESIGSKVFSWWKYIAIGATGFFLTYLIYYNPPEKLLNFLCFLIVFMFQAMLWIISWINGKLVLAMSAVYLGTVLHFVFGRMSVQQHEAATTQTSKPTDQPDQSSKPASDVQDSNQNDLIVRVIAITTWAMWFIYTCRLLPYPLLFLFFLSIFTGSIIYVQKRSAIRNTVPALTKYAVALTILGKSRQSSRGVSRKGSIQSKGRQNTLMSPSPSDSNKQFSTPNESDSLQSHHLPSASDKQATTAEPNNATDPKSPEILGCYSDEALLSPVGSTVSEDEVDGVLDSNKFLYSVLCACLVVQVWHRLWLVHLLPIPVIYFGLKRLGLSFGIFDYFQKTVVQPFVKFYSTQCGPSNDLFPAPVRMLFRIIYEADRKFISMFESYLDMLATIIILVAVVVVSVIILIFAATQFYAEGDHLVRVGANVINSTVSKYPEISKMLPEGWESLTDSLIGNAYHYGRDYIKTWIRDSVSEKDPEKAEEMERQVIELWDRIYLSWNRTWGSLDNLDEEARGVEWNDIVKTSQGVSDWFDSSMLVSYIKSNIGGLRAVVSRCGHASTSVYKPVELFNNWFPGDGKHSMSFVSAIEESVSGVFSATLKMSAFYGMWTWLVHTLFQVNIVFVPSFFAAIFAAVPLLMPYWAAFPAVLELWLIQGQWTKALFMLLAQMLPMSCVDAQIYSEIHGGGHPYLTALAVAGGIFYFGFQGAIMGPVVLCSLFVAVKMGSSYMKEGTVLEFQ</sequence>
<keyword evidence="9" id="KW-1185">Reference proteome</keyword>
<feature type="transmembrane region" description="Helical" evidence="7">
    <location>
        <begin position="198"/>
        <end position="215"/>
    </location>
</feature>
<evidence type="ECO:0000256" key="7">
    <source>
        <dbReference type="SAM" id="Phobius"/>
    </source>
</evidence>
<feature type="transmembrane region" description="Helical" evidence="7">
    <location>
        <begin position="172"/>
        <end position="192"/>
    </location>
</feature>
<keyword evidence="3 7" id="KW-0812">Transmembrane</keyword>
<keyword evidence="5 7" id="KW-0472">Membrane</keyword>
<organism evidence="8 9">
    <name type="scientific">Orchesella cincta</name>
    <name type="common">Springtail</name>
    <name type="synonym">Podura cincta</name>
    <dbReference type="NCBI Taxonomy" id="48709"/>
    <lineage>
        <taxon>Eukaryota</taxon>
        <taxon>Metazoa</taxon>
        <taxon>Ecdysozoa</taxon>
        <taxon>Arthropoda</taxon>
        <taxon>Hexapoda</taxon>
        <taxon>Collembola</taxon>
        <taxon>Entomobryomorpha</taxon>
        <taxon>Entomobryoidea</taxon>
        <taxon>Orchesellidae</taxon>
        <taxon>Orchesellinae</taxon>
        <taxon>Orchesella</taxon>
    </lineage>
</organism>
<dbReference type="PANTHER" id="PTHR21716">
    <property type="entry name" value="TRANSMEMBRANE PROTEIN"/>
    <property type="match status" value="1"/>
</dbReference>
<comment type="similarity">
    <text evidence="2">Belongs to the autoinducer-2 exporter (AI-2E) (TC 2.A.86) family.</text>
</comment>
<comment type="subcellular location">
    <subcellularLocation>
        <location evidence="1">Membrane</location>
        <topology evidence="1">Multi-pass membrane protein</topology>
    </subcellularLocation>
</comment>
<gene>
    <name evidence="8" type="ORF">Ocin01_12866</name>
</gene>
<evidence type="ECO:0000313" key="8">
    <source>
        <dbReference type="EMBL" id="ODM93815.1"/>
    </source>
</evidence>